<dbReference type="InterPro" id="IPR000073">
    <property type="entry name" value="AB_hydrolase_1"/>
</dbReference>
<accession>A0ABN2UZJ9</accession>
<comment type="caution">
    <text evidence="2">The sequence shown here is derived from an EMBL/GenBank/DDBJ whole genome shotgun (WGS) entry which is preliminary data.</text>
</comment>
<protein>
    <submittedName>
        <fullName evidence="2">Alpha/beta hydrolase</fullName>
    </submittedName>
</protein>
<dbReference type="Pfam" id="PF12697">
    <property type="entry name" value="Abhydrolase_6"/>
    <property type="match status" value="1"/>
</dbReference>
<dbReference type="Gene3D" id="3.40.50.1820">
    <property type="entry name" value="alpha/beta hydrolase"/>
    <property type="match status" value="1"/>
</dbReference>
<name>A0ABN2UZJ9_9ACTN</name>
<dbReference type="InterPro" id="IPR029058">
    <property type="entry name" value="AB_hydrolase_fold"/>
</dbReference>
<dbReference type="EMBL" id="BAAAQN010000039">
    <property type="protein sequence ID" value="GAA2045995.1"/>
    <property type="molecule type" value="Genomic_DNA"/>
</dbReference>
<dbReference type="Proteomes" id="UP001500751">
    <property type="component" value="Unassembled WGS sequence"/>
</dbReference>
<reference evidence="2 3" key="1">
    <citation type="journal article" date="2019" name="Int. J. Syst. Evol. Microbiol.">
        <title>The Global Catalogue of Microorganisms (GCM) 10K type strain sequencing project: providing services to taxonomists for standard genome sequencing and annotation.</title>
        <authorList>
            <consortium name="The Broad Institute Genomics Platform"/>
            <consortium name="The Broad Institute Genome Sequencing Center for Infectious Disease"/>
            <person name="Wu L."/>
            <person name="Ma J."/>
        </authorList>
    </citation>
    <scope>NUCLEOTIDE SEQUENCE [LARGE SCALE GENOMIC DNA]</scope>
    <source>
        <strain evidence="2 3">JCM 16014</strain>
    </source>
</reference>
<evidence type="ECO:0000313" key="3">
    <source>
        <dbReference type="Proteomes" id="UP001500751"/>
    </source>
</evidence>
<evidence type="ECO:0000313" key="2">
    <source>
        <dbReference type="EMBL" id="GAA2045995.1"/>
    </source>
</evidence>
<feature type="domain" description="AB hydrolase-1" evidence="1">
    <location>
        <begin position="81"/>
        <end position="344"/>
    </location>
</feature>
<dbReference type="InterPro" id="IPR050266">
    <property type="entry name" value="AB_hydrolase_sf"/>
</dbReference>
<dbReference type="GO" id="GO:0016787">
    <property type="term" value="F:hydrolase activity"/>
    <property type="evidence" value="ECO:0007669"/>
    <property type="project" value="UniProtKB-KW"/>
</dbReference>
<organism evidence="2 3">
    <name type="scientific">Catenulispora yoronensis</name>
    <dbReference type="NCBI Taxonomy" id="450799"/>
    <lineage>
        <taxon>Bacteria</taxon>
        <taxon>Bacillati</taxon>
        <taxon>Actinomycetota</taxon>
        <taxon>Actinomycetes</taxon>
        <taxon>Catenulisporales</taxon>
        <taxon>Catenulisporaceae</taxon>
        <taxon>Catenulispora</taxon>
    </lineage>
</organism>
<proteinExistence type="predicted"/>
<evidence type="ECO:0000259" key="1">
    <source>
        <dbReference type="Pfam" id="PF12697"/>
    </source>
</evidence>
<dbReference type="PANTHER" id="PTHR43798:SF5">
    <property type="entry name" value="MONOACYLGLYCEROL LIPASE ABHD6"/>
    <property type="match status" value="1"/>
</dbReference>
<keyword evidence="2" id="KW-0378">Hydrolase</keyword>
<sequence>MQDTQPHWVQQQGEGVHALHIPISGTVPIVGNADSVGGDTAVSDLNLPAERPAPFGRHCVVDGHQLFMHQAGTRGDGEPCVVLLPGGGCVGLDLWPVLDGVAQFAAGVVYDRGGTGWSDRDVSLPRSLAVVTEELLELLRVAGIAGPYIFAGHSLGALYARYLAARRPEVVAGLVLFEPGHEDYHKYMPQELADRWDAFDPDQDLPTELPQQVIDFYRDLFEQEMTAWPAEVREPLVANHVHPRWLRVGIREAANVKALGDEMRAAGPVPADLPAVVLTAMDVDPFKRAVSMGVSEEGLQAEIDAKLRLYDELAAGFTHGENRRIEGVGHATLPMRRPDAVVQAVRDLMAR</sequence>
<keyword evidence="3" id="KW-1185">Reference proteome</keyword>
<dbReference type="SUPFAM" id="SSF53474">
    <property type="entry name" value="alpha/beta-Hydrolases"/>
    <property type="match status" value="1"/>
</dbReference>
<dbReference type="PANTHER" id="PTHR43798">
    <property type="entry name" value="MONOACYLGLYCEROL LIPASE"/>
    <property type="match status" value="1"/>
</dbReference>
<gene>
    <name evidence="2" type="ORF">GCM10009839_57800</name>
</gene>